<evidence type="ECO:0000313" key="3">
    <source>
        <dbReference type="Proteomes" id="UP000726737"/>
    </source>
</evidence>
<dbReference type="Proteomes" id="UP000726737">
    <property type="component" value="Unassembled WGS sequence"/>
</dbReference>
<proteinExistence type="predicted"/>
<dbReference type="AlphaFoldDB" id="A0A9P6PY69"/>
<evidence type="ECO:0000256" key="1">
    <source>
        <dbReference type="SAM" id="SignalP"/>
    </source>
</evidence>
<protein>
    <submittedName>
        <fullName evidence="2">Uncharacterized protein</fullName>
    </submittedName>
</protein>
<keyword evidence="1" id="KW-0732">Signal</keyword>
<sequence>MYILTFIFTLTFACALILAPSPACSVALLARTETFVVYPPNPSLTVSPIARHSNSFHEFQITKSQLEHVLGPALDAKLDLQVMSDEPDPVTGQHALLGRIPVHLRVNKLKIGGVSVSRLMTQSVNEKRDPVNFGNIWM</sequence>
<name>A0A9P6PY69_9FUNG</name>
<dbReference type="EMBL" id="JAAAJA010000393">
    <property type="protein sequence ID" value="KAG0254606.1"/>
    <property type="molecule type" value="Genomic_DNA"/>
</dbReference>
<accession>A0A9P6PY69</accession>
<feature type="signal peptide" evidence="1">
    <location>
        <begin position="1"/>
        <end position="15"/>
    </location>
</feature>
<reference evidence="2" key="1">
    <citation type="journal article" date="2020" name="Fungal Divers.">
        <title>Resolving the Mortierellaceae phylogeny through synthesis of multi-gene phylogenetics and phylogenomics.</title>
        <authorList>
            <person name="Vandepol N."/>
            <person name="Liber J."/>
            <person name="Desiro A."/>
            <person name="Na H."/>
            <person name="Kennedy M."/>
            <person name="Barry K."/>
            <person name="Grigoriev I.V."/>
            <person name="Miller A.N."/>
            <person name="O'Donnell K."/>
            <person name="Stajich J.E."/>
            <person name="Bonito G."/>
        </authorList>
    </citation>
    <scope>NUCLEOTIDE SEQUENCE</scope>
    <source>
        <strain evidence="2">KOD948</strain>
    </source>
</reference>
<feature type="chain" id="PRO_5040324968" evidence="1">
    <location>
        <begin position="16"/>
        <end position="138"/>
    </location>
</feature>
<keyword evidence="3" id="KW-1185">Reference proteome</keyword>
<organism evidence="2 3">
    <name type="scientific">Mortierella polycephala</name>
    <dbReference type="NCBI Taxonomy" id="41804"/>
    <lineage>
        <taxon>Eukaryota</taxon>
        <taxon>Fungi</taxon>
        <taxon>Fungi incertae sedis</taxon>
        <taxon>Mucoromycota</taxon>
        <taxon>Mortierellomycotina</taxon>
        <taxon>Mortierellomycetes</taxon>
        <taxon>Mortierellales</taxon>
        <taxon>Mortierellaceae</taxon>
        <taxon>Mortierella</taxon>
    </lineage>
</organism>
<gene>
    <name evidence="2" type="ORF">BG011_005628</name>
</gene>
<evidence type="ECO:0000313" key="2">
    <source>
        <dbReference type="EMBL" id="KAG0254606.1"/>
    </source>
</evidence>
<dbReference type="OrthoDB" id="2426299at2759"/>
<comment type="caution">
    <text evidence="2">The sequence shown here is derived from an EMBL/GenBank/DDBJ whole genome shotgun (WGS) entry which is preliminary data.</text>
</comment>